<organism evidence="5 6">
    <name type="scientific">Alterisphingorhabdus coralli</name>
    <dbReference type="NCBI Taxonomy" id="3071408"/>
    <lineage>
        <taxon>Bacteria</taxon>
        <taxon>Pseudomonadati</taxon>
        <taxon>Pseudomonadota</taxon>
        <taxon>Alphaproteobacteria</taxon>
        <taxon>Sphingomonadales</taxon>
        <taxon>Sphingomonadaceae</taxon>
        <taxon>Alterisphingorhabdus (ex Yan et al. 2024)</taxon>
    </lineage>
</organism>
<dbReference type="InterPro" id="IPR013549">
    <property type="entry name" value="DUF1731"/>
</dbReference>
<accession>A0AA97FA42</accession>
<dbReference type="Proteomes" id="UP001302429">
    <property type="component" value="Chromosome"/>
</dbReference>
<name>A0AA97FA42_9SPHN</name>
<evidence type="ECO:0000256" key="2">
    <source>
        <dbReference type="SAM" id="Phobius"/>
    </source>
</evidence>
<protein>
    <submittedName>
        <fullName evidence="5">TIGR01777 family oxidoreductase</fullName>
    </submittedName>
</protein>
<comment type="similarity">
    <text evidence="1">Belongs to the NAD(P)-dependent epimerase/dehydratase family. SDR39U1 subfamily.</text>
</comment>
<dbReference type="NCBIfam" id="TIGR01777">
    <property type="entry name" value="yfcH"/>
    <property type="match status" value="1"/>
</dbReference>
<feature type="transmembrane region" description="Helical" evidence="2">
    <location>
        <begin position="67"/>
        <end position="88"/>
    </location>
</feature>
<dbReference type="Pfam" id="PF08338">
    <property type="entry name" value="DUF1731"/>
    <property type="match status" value="1"/>
</dbReference>
<dbReference type="AlphaFoldDB" id="A0AA97FA42"/>
<dbReference type="SUPFAM" id="SSF51735">
    <property type="entry name" value="NAD(P)-binding Rossmann-fold domains"/>
    <property type="match status" value="1"/>
</dbReference>
<evidence type="ECO:0000256" key="1">
    <source>
        <dbReference type="ARBA" id="ARBA00009353"/>
    </source>
</evidence>
<dbReference type="InterPro" id="IPR036291">
    <property type="entry name" value="NAD(P)-bd_dom_sf"/>
</dbReference>
<dbReference type="Pfam" id="PF01370">
    <property type="entry name" value="Epimerase"/>
    <property type="match status" value="1"/>
</dbReference>
<dbReference type="InterPro" id="IPR001509">
    <property type="entry name" value="Epimerase_deHydtase"/>
</dbReference>
<dbReference type="KEGG" id="acoa:RB602_00840"/>
<feature type="transmembrane region" description="Helical" evidence="2">
    <location>
        <begin position="109"/>
        <end position="128"/>
    </location>
</feature>
<dbReference type="PANTHER" id="PTHR11092">
    <property type="entry name" value="SUGAR NUCLEOTIDE EPIMERASE RELATED"/>
    <property type="match status" value="1"/>
</dbReference>
<evidence type="ECO:0000313" key="5">
    <source>
        <dbReference type="EMBL" id="WOE75295.1"/>
    </source>
</evidence>
<keyword evidence="2" id="KW-1133">Transmembrane helix</keyword>
<keyword evidence="6" id="KW-1185">Reference proteome</keyword>
<sequence length="512" mass="55888">MLNDPILIALLLLQIFMGAFDTLFHHEMTQRLGWSKGQQFELRLHGVRNLIYAAVFLMLGLTAPAGAWAIALMALLVIELGITLVDFVEEDRVRLLPASERVTHTLLTLNYGVVLALLLPKLFAAAQLPSALPFVWQGWLATFLALSALSVIIFGLRDLFAARRLDAMAELGDDPAALASALPPQQRVLVAGGTGFVGSRLVEALVDAGHEVSVLTRSISSARHLRHPVKLMNSLDWIADEHPDGRPYFDAIINLAGASVAGGLWTAKRKQLILDSRAEVAQQLHDFCRRQISRPPVYIAASAVGYYGDSGEAVIDEGSTSGQGFAAESCREVEALADRFALFGMRIVKLRIGMVLAHQGGLVAQLLLPFEFGAGGPIGNGRQWMSWIHRDDLVRAIVFCMARKEVSGAVNAVAPNPVRQRDFARAFGRILQRPAFMPLPTWLLKPLLGEMADDLFLASQKALPVKLLFNGFRFRHGDIDSALPAALGIAPPKAKRSVAAQSRQWKEARLLS</sequence>
<dbReference type="InterPro" id="IPR010099">
    <property type="entry name" value="SDR39U1"/>
</dbReference>
<dbReference type="EMBL" id="CP136594">
    <property type="protein sequence ID" value="WOE75295.1"/>
    <property type="molecule type" value="Genomic_DNA"/>
</dbReference>
<dbReference type="RefSeq" id="WP_317082077.1">
    <property type="nucleotide sequence ID" value="NZ_CP136594.1"/>
</dbReference>
<evidence type="ECO:0000259" key="3">
    <source>
        <dbReference type="Pfam" id="PF01370"/>
    </source>
</evidence>
<dbReference type="PANTHER" id="PTHR11092:SF0">
    <property type="entry name" value="EPIMERASE FAMILY PROTEIN SDR39U1"/>
    <property type="match status" value="1"/>
</dbReference>
<reference evidence="5 6" key="1">
    <citation type="submission" date="2023-10" db="EMBL/GenBank/DDBJ databases">
        <title>Complete genome sequence of a Sphingomonadaceae bacterium.</title>
        <authorList>
            <person name="Yan C."/>
        </authorList>
    </citation>
    <scope>NUCLEOTIDE SEQUENCE [LARGE SCALE GENOMIC DNA]</scope>
    <source>
        <strain evidence="5 6">SCSIO 66989</strain>
    </source>
</reference>
<dbReference type="Gene3D" id="3.40.50.720">
    <property type="entry name" value="NAD(P)-binding Rossmann-like Domain"/>
    <property type="match status" value="1"/>
</dbReference>
<feature type="transmembrane region" description="Helical" evidence="2">
    <location>
        <begin position="6"/>
        <end position="24"/>
    </location>
</feature>
<proteinExistence type="inferred from homology"/>
<evidence type="ECO:0000259" key="4">
    <source>
        <dbReference type="Pfam" id="PF08338"/>
    </source>
</evidence>
<feature type="domain" description="NAD-dependent epimerase/dehydratase" evidence="3">
    <location>
        <begin position="188"/>
        <end position="405"/>
    </location>
</feature>
<evidence type="ECO:0000313" key="6">
    <source>
        <dbReference type="Proteomes" id="UP001302429"/>
    </source>
</evidence>
<feature type="transmembrane region" description="Helical" evidence="2">
    <location>
        <begin position="45"/>
        <end position="61"/>
    </location>
</feature>
<feature type="transmembrane region" description="Helical" evidence="2">
    <location>
        <begin position="134"/>
        <end position="156"/>
    </location>
</feature>
<keyword evidence="2" id="KW-0472">Membrane</keyword>
<feature type="domain" description="DUF1731" evidence="4">
    <location>
        <begin position="440"/>
        <end position="483"/>
    </location>
</feature>
<keyword evidence="2" id="KW-0812">Transmembrane</keyword>
<gene>
    <name evidence="5" type="ORF">RB602_00840</name>
</gene>